<comment type="caution">
    <text evidence="2">The sequence shown here is derived from an EMBL/GenBank/DDBJ whole genome shotgun (WGS) entry which is preliminary data.</text>
</comment>
<evidence type="ECO:0000256" key="1">
    <source>
        <dbReference type="SAM" id="SignalP"/>
    </source>
</evidence>
<protein>
    <recommendedName>
        <fullName evidence="4">Lipoprotein</fullName>
    </recommendedName>
</protein>
<evidence type="ECO:0000313" key="2">
    <source>
        <dbReference type="EMBL" id="KFI65581.1"/>
    </source>
</evidence>
<name>A0A087B3I1_9BIFI</name>
<gene>
    <name evidence="2" type="ORF">BCUN_0074</name>
</gene>
<evidence type="ECO:0000313" key="3">
    <source>
        <dbReference type="Proteomes" id="UP000029067"/>
    </source>
</evidence>
<dbReference type="Proteomes" id="UP000029067">
    <property type="component" value="Unassembled WGS sequence"/>
</dbReference>
<organism evidence="2 3">
    <name type="scientific">Bifidobacterium cuniculi</name>
    <dbReference type="NCBI Taxonomy" id="1688"/>
    <lineage>
        <taxon>Bacteria</taxon>
        <taxon>Bacillati</taxon>
        <taxon>Actinomycetota</taxon>
        <taxon>Actinomycetes</taxon>
        <taxon>Bifidobacteriales</taxon>
        <taxon>Bifidobacteriaceae</taxon>
        <taxon>Bifidobacterium</taxon>
    </lineage>
</organism>
<proteinExistence type="predicted"/>
<feature type="signal peptide" evidence="1">
    <location>
        <begin position="1"/>
        <end position="20"/>
    </location>
</feature>
<keyword evidence="3" id="KW-1185">Reference proteome</keyword>
<accession>A0A087B3I1</accession>
<dbReference type="RefSeq" id="WP_152598009.1">
    <property type="nucleotide sequence ID" value="NZ_JGYV01000001.1"/>
</dbReference>
<feature type="chain" id="PRO_5001818729" description="Lipoprotein" evidence="1">
    <location>
        <begin position="21"/>
        <end position="166"/>
    </location>
</feature>
<dbReference type="AlphaFoldDB" id="A0A087B3I1"/>
<keyword evidence="1" id="KW-0732">Signal</keyword>
<dbReference type="EMBL" id="JGYV01000001">
    <property type="protein sequence ID" value="KFI65581.1"/>
    <property type="molecule type" value="Genomic_DNA"/>
</dbReference>
<evidence type="ECO:0008006" key="4">
    <source>
        <dbReference type="Google" id="ProtNLM"/>
    </source>
</evidence>
<reference evidence="2 3" key="1">
    <citation type="submission" date="2014-03" db="EMBL/GenBank/DDBJ databases">
        <title>Genomics of Bifidobacteria.</title>
        <authorList>
            <person name="Ventura M."/>
            <person name="Milani C."/>
            <person name="Lugli G.A."/>
        </authorList>
    </citation>
    <scope>NUCLEOTIDE SEQUENCE [LARGE SCALE GENOMIC DNA]</scope>
    <source>
        <strain evidence="2 3">LMG 10738</strain>
    </source>
</reference>
<sequence length="166" mass="17598">MAAMMVVLFLLMLVMGCSESESSDIAPQVSSTGSVSDWSHGTNTPETLEAYVLSGQQPVPGYRLGAFLGKGEVIGKGTISVDTSGPLSEHAAYTVTFLCNPDRNVPYSIGIQKDGDERLMGYEEGCSGSIASLTMPTALLPDATDVVINAEQVIAVVFEMIQEEEQ</sequence>